<evidence type="ECO:0000256" key="5">
    <source>
        <dbReference type="ARBA" id="ARBA00023277"/>
    </source>
</evidence>
<gene>
    <name evidence="10" type="ORF">CLO192961_LOCUS328757</name>
</gene>
<keyword evidence="3 8" id="KW-0732">Signal</keyword>
<evidence type="ECO:0000259" key="9">
    <source>
        <dbReference type="PROSITE" id="PS51677"/>
    </source>
</evidence>
<evidence type="ECO:0000256" key="8">
    <source>
        <dbReference type="SAM" id="SignalP"/>
    </source>
</evidence>
<feature type="compositionally biased region" description="Polar residues" evidence="7">
    <location>
        <begin position="259"/>
        <end position="268"/>
    </location>
</feature>
<dbReference type="InterPro" id="IPR002509">
    <property type="entry name" value="NODB_dom"/>
</dbReference>
<comment type="cofactor">
    <cofactor evidence="1">
        <name>Co(2+)</name>
        <dbReference type="ChEBI" id="CHEBI:48828"/>
    </cofactor>
</comment>
<feature type="region of interest" description="Disordered" evidence="7">
    <location>
        <begin position="363"/>
        <end position="416"/>
    </location>
</feature>
<dbReference type="PROSITE" id="PS51677">
    <property type="entry name" value="NODB"/>
    <property type="match status" value="1"/>
</dbReference>
<feature type="compositionally biased region" description="Low complexity" evidence="7">
    <location>
        <begin position="363"/>
        <end position="380"/>
    </location>
</feature>
<comment type="caution">
    <text evidence="10">The sequence shown here is derived from an EMBL/GenBank/DDBJ whole genome shotgun (WGS) entry which is preliminary data.</text>
</comment>
<dbReference type="PANTHER" id="PTHR46471">
    <property type="entry name" value="CHITIN DEACETYLASE"/>
    <property type="match status" value="1"/>
</dbReference>
<evidence type="ECO:0000256" key="3">
    <source>
        <dbReference type="ARBA" id="ARBA00022729"/>
    </source>
</evidence>
<feature type="compositionally biased region" description="Polar residues" evidence="7">
    <location>
        <begin position="300"/>
        <end position="313"/>
    </location>
</feature>
<dbReference type="Proteomes" id="UP000766486">
    <property type="component" value="Unassembled WGS sequence"/>
</dbReference>
<feature type="domain" description="NodB homology" evidence="9">
    <location>
        <begin position="58"/>
        <end position="249"/>
    </location>
</feature>
<keyword evidence="6" id="KW-0170">Cobalt</keyword>
<feature type="compositionally biased region" description="Low complexity" evidence="7">
    <location>
        <begin position="281"/>
        <end position="299"/>
    </location>
</feature>
<protein>
    <recommendedName>
        <fullName evidence="9">NodB homology domain-containing protein</fullName>
    </recommendedName>
</protein>
<proteinExistence type="predicted"/>
<sequence>MFPGIQPLNLLAALVAVGDLAAAIPVDSSASLEVRDMPRPRFGNVPYGVDITTCTVKGKVALSFDDGPGEYTAKVLDTLEKNGNIKATFFLVGSSGNGQTGISNTSYAAVLKRMFNAGHQLGSHSWSHQNFDAISQQQMREEVLKNEDIFSKTFGVIPTYWRPPYTHCSAPCVSILNEYAYHITDFNIDTRDWQDDGVNAKSIYSGIIKASNPITDKWISLAHDIHPFTADGFVQYMIDVAKEKGYQFTTIGDCLGDPSSNWYRNPTTGEPWGGLKDDTKSSTTIKSESSTKVETTSKSQAPTTTSVSTTVEAKTTSSSTVLQTTKTSTTVSSSGDNRGTQSTSITSATTSTVASVTTSVAVSTTTSATTTRAPVTSAAAESANMSLEPVHTTTTTTSATTASSTSAKPNSAGRVVSSVPGAIPGLLLWSVMMLM</sequence>
<feature type="compositionally biased region" description="Low complexity" evidence="7">
    <location>
        <begin position="392"/>
        <end position="407"/>
    </location>
</feature>
<dbReference type="EMBL" id="CABFNS010000851">
    <property type="protein sequence ID" value="VUC32514.1"/>
    <property type="molecule type" value="Genomic_DNA"/>
</dbReference>
<accession>A0ABY6UMU7</accession>
<dbReference type="Pfam" id="PF01522">
    <property type="entry name" value="Polysacc_deac_1"/>
    <property type="match status" value="1"/>
</dbReference>
<evidence type="ECO:0000313" key="10">
    <source>
        <dbReference type="EMBL" id="VUC32514.1"/>
    </source>
</evidence>
<keyword evidence="2" id="KW-0479">Metal-binding</keyword>
<dbReference type="PANTHER" id="PTHR46471:SF2">
    <property type="entry name" value="CHITIN DEACETYLASE-RELATED"/>
    <property type="match status" value="1"/>
</dbReference>
<evidence type="ECO:0000313" key="11">
    <source>
        <dbReference type="Proteomes" id="UP000766486"/>
    </source>
</evidence>
<feature type="region of interest" description="Disordered" evidence="7">
    <location>
        <begin position="259"/>
        <end position="350"/>
    </location>
</feature>
<evidence type="ECO:0000256" key="1">
    <source>
        <dbReference type="ARBA" id="ARBA00001941"/>
    </source>
</evidence>
<feature type="compositionally biased region" description="Low complexity" evidence="7">
    <location>
        <begin position="314"/>
        <end position="350"/>
    </location>
</feature>
<dbReference type="CDD" id="cd10951">
    <property type="entry name" value="CE4_ClCDA_like"/>
    <property type="match status" value="1"/>
</dbReference>
<evidence type="ECO:0000256" key="4">
    <source>
        <dbReference type="ARBA" id="ARBA00022801"/>
    </source>
</evidence>
<evidence type="ECO:0000256" key="2">
    <source>
        <dbReference type="ARBA" id="ARBA00022723"/>
    </source>
</evidence>
<organism evidence="10 11">
    <name type="scientific">Bionectria ochroleuca</name>
    <name type="common">Gliocladium roseum</name>
    <dbReference type="NCBI Taxonomy" id="29856"/>
    <lineage>
        <taxon>Eukaryota</taxon>
        <taxon>Fungi</taxon>
        <taxon>Dikarya</taxon>
        <taxon>Ascomycota</taxon>
        <taxon>Pezizomycotina</taxon>
        <taxon>Sordariomycetes</taxon>
        <taxon>Hypocreomycetidae</taxon>
        <taxon>Hypocreales</taxon>
        <taxon>Bionectriaceae</taxon>
        <taxon>Clonostachys</taxon>
    </lineage>
</organism>
<feature type="chain" id="PRO_5046761968" description="NodB homology domain-containing protein" evidence="8">
    <location>
        <begin position="24"/>
        <end position="435"/>
    </location>
</feature>
<name>A0ABY6UMU7_BIOOC</name>
<keyword evidence="4" id="KW-0378">Hydrolase</keyword>
<evidence type="ECO:0000256" key="6">
    <source>
        <dbReference type="ARBA" id="ARBA00023285"/>
    </source>
</evidence>
<dbReference type="InterPro" id="IPR011330">
    <property type="entry name" value="Glyco_hydro/deAcase_b/a-brl"/>
</dbReference>
<evidence type="ECO:0000256" key="7">
    <source>
        <dbReference type="SAM" id="MobiDB-lite"/>
    </source>
</evidence>
<keyword evidence="11" id="KW-1185">Reference proteome</keyword>
<dbReference type="SUPFAM" id="SSF88713">
    <property type="entry name" value="Glycoside hydrolase/deacetylase"/>
    <property type="match status" value="1"/>
</dbReference>
<keyword evidence="5" id="KW-0119">Carbohydrate metabolism</keyword>
<dbReference type="Gene3D" id="3.20.20.370">
    <property type="entry name" value="Glycoside hydrolase/deacetylase"/>
    <property type="match status" value="1"/>
</dbReference>
<reference evidence="10 11" key="1">
    <citation type="submission" date="2019-06" db="EMBL/GenBank/DDBJ databases">
        <authorList>
            <person name="Broberg M."/>
        </authorList>
    </citation>
    <scope>NUCLEOTIDE SEQUENCE [LARGE SCALE GENOMIC DNA]</scope>
</reference>
<feature type="signal peptide" evidence="8">
    <location>
        <begin position="1"/>
        <end position="23"/>
    </location>
</feature>